<keyword evidence="3 7" id="KW-1133">Transmembrane helix</keyword>
<dbReference type="Pfam" id="PF25963">
    <property type="entry name" value="Beta-barrel_AAEA"/>
    <property type="match status" value="1"/>
</dbReference>
<keyword evidence="12" id="KW-1185">Reference proteome</keyword>
<feature type="domain" description="p-hydroxybenzoic acid efflux pump subunit AaeA-like beta-barrel" evidence="10">
    <location>
        <begin position="255"/>
        <end position="349"/>
    </location>
</feature>
<dbReference type="InterPro" id="IPR058624">
    <property type="entry name" value="MdtA-like_HH"/>
</dbReference>
<evidence type="ECO:0000313" key="12">
    <source>
        <dbReference type="Proteomes" id="UP001597389"/>
    </source>
</evidence>
<feature type="coiled-coil region" evidence="5">
    <location>
        <begin position="97"/>
        <end position="197"/>
    </location>
</feature>
<dbReference type="PANTHER" id="PTHR30386:SF26">
    <property type="entry name" value="TRANSPORT PROTEIN COMB"/>
    <property type="match status" value="1"/>
</dbReference>
<dbReference type="InterPro" id="IPR050739">
    <property type="entry name" value="MFP"/>
</dbReference>
<dbReference type="Gene3D" id="2.40.30.170">
    <property type="match status" value="1"/>
</dbReference>
<feature type="domain" description="Multidrug resistance protein MdtA-like alpha-helical hairpin" evidence="8">
    <location>
        <begin position="127"/>
        <end position="192"/>
    </location>
</feature>
<evidence type="ECO:0000313" key="11">
    <source>
        <dbReference type="EMBL" id="MFD2157725.1"/>
    </source>
</evidence>
<feature type="region of interest" description="Disordered" evidence="6">
    <location>
        <begin position="1"/>
        <end position="21"/>
    </location>
</feature>
<dbReference type="InterPro" id="IPR058634">
    <property type="entry name" value="AaeA-lik-b-barrel"/>
</dbReference>
<dbReference type="Pfam" id="PF25917">
    <property type="entry name" value="BSH_RND"/>
    <property type="match status" value="1"/>
</dbReference>
<comment type="subcellular location">
    <subcellularLocation>
        <location evidence="1">Membrane</location>
        <topology evidence="1">Single-pass membrane protein</topology>
    </subcellularLocation>
</comment>
<keyword evidence="5" id="KW-0175">Coiled coil</keyword>
<proteinExistence type="predicted"/>
<feature type="domain" description="Multidrug resistance protein MdtA-like barrel-sandwich hybrid" evidence="9">
    <location>
        <begin position="65"/>
        <end position="243"/>
    </location>
</feature>
<dbReference type="Gene3D" id="2.40.50.100">
    <property type="match status" value="1"/>
</dbReference>
<evidence type="ECO:0000256" key="2">
    <source>
        <dbReference type="ARBA" id="ARBA00022692"/>
    </source>
</evidence>
<evidence type="ECO:0000259" key="8">
    <source>
        <dbReference type="Pfam" id="PF25876"/>
    </source>
</evidence>
<organism evidence="11 12">
    <name type="scientific">Rubritalea tangerina</name>
    <dbReference type="NCBI Taxonomy" id="430798"/>
    <lineage>
        <taxon>Bacteria</taxon>
        <taxon>Pseudomonadati</taxon>
        <taxon>Verrucomicrobiota</taxon>
        <taxon>Verrucomicrobiia</taxon>
        <taxon>Verrucomicrobiales</taxon>
        <taxon>Rubritaleaceae</taxon>
        <taxon>Rubritalea</taxon>
    </lineage>
</organism>
<dbReference type="InterPro" id="IPR058625">
    <property type="entry name" value="MdtA-like_BSH"/>
</dbReference>
<evidence type="ECO:0000256" key="7">
    <source>
        <dbReference type="SAM" id="Phobius"/>
    </source>
</evidence>
<evidence type="ECO:0000256" key="6">
    <source>
        <dbReference type="SAM" id="MobiDB-lite"/>
    </source>
</evidence>
<evidence type="ECO:0000256" key="1">
    <source>
        <dbReference type="ARBA" id="ARBA00004167"/>
    </source>
</evidence>
<evidence type="ECO:0000256" key="5">
    <source>
        <dbReference type="SAM" id="Coils"/>
    </source>
</evidence>
<evidence type="ECO:0000259" key="10">
    <source>
        <dbReference type="Pfam" id="PF25963"/>
    </source>
</evidence>
<dbReference type="RefSeq" id="WP_377089200.1">
    <property type="nucleotide sequence ID" value="NZ_JBHSJL010000014.1"/>
</dbReference>
<keyword evidence="4 7" id="KW-0472">Membrane</keyword>
<evidence type="ECO:0000256" key="3">
    <source>
        <dbReference type="ARBA" id="ARBA00022989"/>
    </source>
</evidence>
<feature type="transmembrane region" description="Helical" evidence="7">
    <location>
        <begin position="29"/>
        <end position="47"/>
    </location>
</feature>
<evidence type="ECO:0000256" key="4">
    <source>
        <dbReference type="ARBA" id="ARBA00023136"/>
    </source>
</evidence>
<dbReference type="Gene3D" id="1.10.287.470">
    <property type="entry name" value="Helix hairpin bin"/>
    <property type="match status" value="2"/>
</dbReference>
<keyword evidence="2 7" id="KW-0812">Transmembrane</keyword>
<dbReference type="EMBL" id="JBHUJB010000011">
    <property type="protein sequence ID" value="MFD2157725.1"/>
    <property type="molecule type" value="Genomic_DNA"/>
</dbReference>
<dbReference type="Proteomes" id="UP001597389">
    <property type="component" value="Unassembled WGS sequence"/>
</dbReference>
<evidence type="ECO:0000259" key="9">
    <source>
        <dbReference type="Pfam" id="PF25917"/>
    </source>
</evidence>
<protein>
    <submittedName>
        <fullName evidence="11">HlyD family secretion protein</fullName>
    </submittedName>
</protein>
<dbReference type="Pfam" id="PF25876">
    <property type="entry name" value="HH_MFP_RND"/>
    <property type="match status" value="1"/>
</dbReference>
<dbReference type="PANTHER" id="PTHR30386">
    <property type="entry name" value="MEMBRANE FUSION SUBUNIT OF EMRAB-TOLC MULTIDRUG EFFLUX PUMP"/>
    <property type="match status" value="1"/>
</dbReference>
<name>A0ABW4Z6X2_9BACT</name>
<gene>
    <name evidence="11" type="ORF">ACFSW8_02310</name>
</gene>
<comment type="caution">
    <text evidence="11">The sequence shown here is derived from an EMBL/GenBank/DDBJ whole genome shotgun (WGS) entry which is preliminary data.</text>
</comment>
<dbReference type="SUPFAM" id="SSF111369">
    <property type="entry name" value="HlyD-like secretion proteins"/>
    <property type="match status" value="2"/>
</dbReference>
<sequence length="375" mass="40784">MSNDKTDLPAPEEAKEQKEEKKKRDPIKFWTRVTLIAVVVLFFAHILSDKYVPYTANARVEAYVVPVAAEVSGRVSRVYVTNNELVKEGDKLIEIDSEKYELAVKQAEVDLQQASQVSDADTASVSTAQAKVAEAEANLENARVKGERIIKLSQQGAASMSRADDARSRITASEAKLASAKSELEKAKSNLGKTGQDNVKIQAALTNLERARLDLARATIVAPSDGIITNLSIDVGHYANPGAPVMTFISIKDVWIQADMRENSLGNIETGDRVEIVLDAAPGQVFGGTIRSVGWGVSDNTNNQIGGLTTVKTTQGWLREAQHFPVIIDFDEGAGKGYKRAGGQANVIVYTGDNFLFNGVGKLWIRVISFFSHVY</sequence>
<accession>A0ABW4Z6X2</accession>
<reference evidence="12" key="1">
    <citation type="journal article" date="2019" name="Int. J. Syst. Evol. Microbiol.">
        <title>The Global Catalogue of Microorganisms (GCM) 10K type strain sequencing project: providing services to taxonomists for standard genome sequencing and annotation.</title>
        <authorList>
            <consortium name="The Broad Institute Genomics Platform"/>
            <consortium name="The Broad Institute Genome Sequencing Center for Infectious Disease"/>
            <person name="Wu L."/>
            <person name="Ma J."/>
        </authorList>
    </citation>
    <scope>NUCLEOTIDE SEQUENCE [LARGE SCALE GENOMIC DNA]</scope>
    <source>
        <strain evidence="12">CCUG 57942</strain>
    </source>
</reference>